<keyword evidence="2" id="KW-0732">Signal</keyword>
<dbReference type="RefSeq" id="WP_056962959.1">
    <property type="nucleotide sequence ID" value="NZ_AZEU01000100.1"/>
</dbReference>
<dbReference type="PROSITE" id="PS51257">
    <property type="entry name" value="PROKAR_LIPOPROTEIN"/>
    <property type="match status" value="1"/>
</dbReference>
<dbReference type="Gene3D" id="3.40.570.10">
    <property type="entry name" value="Extracellular Endonuclease, subunit A"/>
    <property type="match status" value="1"/>
</dbReference>
<sequence>MKKLLTALLMTAAVLTGCGQKTASDAQVSSISHLSKVNKSESRAVAKKTEKNASLEADISSLQKRLNRDHEKAKSASEDESELKSSAAKENSEVSAKSVSEARKAAAQAKAQATQNNENLANRNFAGQQEVVINSDNPGFSQADLSTASGAWERYTDLDNLNRAVDANALLNQSLMPTAKREGLTWDPTGWHNRRTAHGWLYNRSHLIGFQLSGENNNPKNLITGTMSLNNPLMLAHEMDIATYLKASSSHYVRYEVKPWYRGNELVARGVQMRAQSLGDNSIHFNVYIFNVESGYNIDYATGTSTTN</sequence>
<comment type="caution">
    <text evidence="4">The sequence shown here is derived from an EMBL/GenBank/DDBJ whole genome shotgun (WGS) entry which is preliminary data.</text>
</comment>
<dbReference type="OrthoDB" id="9783680at2"/>
<feature type="signal peptide" evidence="2">
    <location>
        <begin position="1"/>
        <end position="23"/>
    </location>
</feature>
<evidence type="ECO:0000313" key="4">
    <source>
        <dbReference type="EMBL" id="KRL47287.1"/>
    </source>
</evidence>
<protein>
    <submittedName>
        <fullName evidence="4">Dna-entry nuclease</fullName>
    </submittedName>
</protein>
<feature type="compositionally biased region" description="Basic and acidic residues" evidence="1">
    <location>
        <begin position="66"/>
        <end position="77"/>
    </location>
</feature>
<dbReference type="PATRIC" id="fig|1423769.4.peg.308"/>
<dbReference type="EMBL" id="AZEU01000100">
    <property type="protein sequence ID" value="KRL47287.1"/>
    <property type="molecule type" value="Genomic_DNA"/>
</dbReference>
<feature type="region of interest" description="Disordered" evidence="1">
    <location>
        <begin position="37"/>
        <end position="101"/>
    </location>
</feature>
<feature type="domain" description="Type VII secretion system protein EssD-like" evidence="3">
    <location>
        <begin position="147"/>
        <end position="277"/>
    </location>
</feature>
<evidence type="ECO:0000313" key="5">
    <source>
        <dbReference type="Proteomes" id="UP000051790"/>
    </source>
</evidence>
<organism evidence="4 5">
    <name type="scientific">Lacticaseibacillus manihotivorans DSM 13343 = JCM 12514</name>
    <dbReference type="NCBI Taxonomy" id="1423769"/>
    <lineage>
        <taxon>Bacteria</taxon>
        <taxon>Bacillati</taxon>
        <taxon>Bacillota</taxon>
        <taxon>Bacilli</taxon>
        <taxon>Lactobacillales</taxon>
        <taxon>Lactobacillaceae</taxon>
        <taxon>Lacticaseibacillus</taxon>
    </lineage>
</organism>
<proteinExistence type="predicted"/>
<dbReference type="Proteomes" id="UP000051790">
    <property type="component" value="Unassembled WGS sequence"/>
</dbReference>
<evidence type="ECO:0000256" key="1">
    <source>
        <dbReference type="SAM" id="MobiDB-lite"/>
    </source>
</evidence>
<gene>
    <name evidence="4" type="ORF">FD01_GL000285</name>
</gene>
<reference evidence="4 5" key="1">
    <citation type="journal article" date="2015" name="Genome Announc.">
        <title>Expanding the biotechnology potential of lactobacilli through comparative genomics of 213 strains and associated genera.</title>
        <authorList>
            <person name="Sun Z."/>
            <person name="Harris H.M."/>
            <person name="McCann A."/>
            <person name="Guo C."/>
            <person name="Argimon S."/>
            <person name="Zhang W."/>
            <person name="Yang X."/>
            <person name="Jeffery I.B."/>
            <person name="Cooney J.C."/>
            <person name="Kagawa T.F."/>
            <person name="Liu W."/>
            <person name="Song Y."/>
            <person name="Salvetti E."/>
            <person name="Wrobel A."/>
            <person name="Rasinkangas P."/>
            <person name="Parkhill J."/>
            <person name="Rea M.C."/>
            <person name="O'Sullivan O."/>
            <person name="Ritari J."/>
            <person name="Douillard F.P."/>
            <person name="Paul Ross R."/>
            <person name="Yang R."/>
            <person name="Briner A.E."/>
            <person name="Felis G.E."/>
            <person name="de Vos W.M."/>
            <person name="Barrangou R."/>
            <person name="Klaenhammer T.R."/>
            <person name="Caufield P.W."/>
            <person name="Cui Y."/>
            <person name="Zhang H."/>
            <person name="O'Toole P.W."/>
        </authorList>
    </citation>
    <scope>NUCLEOTIDE SEQUENCE [LARGE SCALE GENOMIC DNA]</scope>
    <source>
        <strain evidence="4 5">DSM 13343</strain>
    </source>
</reference>
<dbReference type="Pfam" id="PF13930">
    <property type="entry name" value="Endonuclea_NS_2"/>
    <property type="match status" value="1"/>
</dbReference>
<feature type="chain" id="PRO_5039384094" evidence="2">
    <location>
        <begin position="24"/>
        <end position="308"/>
    </location>
</feature>
<name>A0A0R1QRJ2_9LACO</name>
<dbReference type="InterPro" id="IPR044927">
    <property type="entry name" value="Endonuclea_NS_2"/>
</dbReference>
<keyword evidence="5" id="KW-1185">Reference proteome</keyword>
<feature type="compositionally biased region" description="Basic and acidic residues" evidence="1">
    <location>
        <begin position="38"/>
        <end position="53"/>
    </location>
</feature>
<dbReference type="AlphaFoldDB" id="A0A0R1QRJ2"/>
<dbReference type="InterPro" id="IPR044929">
    <property type="entry name" value="DNA/RNA_non-sp_Endonuclease_sf"/>
</dbReference>
<evidence type="ECO:0000256" key="2">
    <source>
        <dbReference type="SAM" id="SignalP"/>
    </source>
</evidence>
<accession>A0A0R1QRJ2</accession>
<evidence type="ECO:0000259" key="3">
    <source>
        <dbReference type="Pfam" id="PF13930"/>
    </source>
</evidence>